<dbReference type="Proteomes" id="UP000626220">
    <property type="component" value="Unassembled WGS sequence"/>
</dbReference>
<protein>
    <submittedName>
        <fullName evidence="2">Uncharacterized protein</fullName>
    </submittedName>
</protein>
<feature type="chain" id="PRO_5035229028" evidence="1">
    <location>
        <begin position="23"/>
        <end position="114"/>
    </location>
</feature>
<sequence length="114" mass="11918">MKVVIRCLFTAICVASVTPAIAQDDALKKALSGKSLLASNAQLKLARNGKLSGAVGKDLKVAVEGAWTVRDGKFCRTLALPAHLVGTECQKAVLNADGTVTIDGVRGPVIYQIK</sequence>
<keyword evidence="3" id="KW-1185">Reference proteome</keyword>
<evidence type="ECO:0000256" key="1">
    <source>
        <dbReference type="SAM" id="SignalP"/>
    </source>
</evidence>
<accession>A0A8J3M8W9</accession>
<gene>
    <name evidence="2" type="ORF">GCM10017056_29030</name>
</gene>
<dbReference type="EMBL" id="BNCJ01000008">
    <property type="protein sequence ID" value="GHF55714.1"/>
    <property type="molecule type" value="Genomic_DNA"/>
</dbReference>
<name>A0A8J3M8W9_9RHOB</name>
<proteinExistence type="predicted"/>
<evidence type="ECO:0000313" key="3">
    <source>
        <dbReference type="Proteomes" id="UP000626220"/>
    </source>
</evidence>
<reference evidence="2" key="2">
    <citation type="submission" date="2020-09" db="EMBL/GenBank/DDBJ databases">
        <authorList>
            <person name="Sun Q."/>
            <person name="Kim S."/>
        </authorList>
    </citation>
    <scope>NUCLEOTIDE SEQUENCE</scope>
    <source>
        <strain evidence="2">KCTC 42650</strain>
    </source>
</reference>
<dbReference type="RefSeq" id="WP_189680815.1">
    <property type="nucleotide sequence ID" value="NZ_BNCJ01000008.1"/>
</dbReference>
<keyword evidence="1" id="KW-0732">Signal</keyword>
<comment type="caution">
    <text evidence="2">The sequence shown here is derived from an EMBL/GenBank/DDBJ whole genome shotgun (WGS) entry which is preliminary data.</text>
</comment>
<reference evidence="2" key="1">
    <citation type="journal article" date="2014" name="Int. J. Syst. Evol. Microbiol.">
        <title>Complete genome sequence of Corynebacterium casei LMG S-19264T (=DSM 44701T), isolated from a smear-ripened cheese.</title>
        <authorList>
            <consortium name="US DOE Joint Genome Institute (JGI-PGF)"/>
            <person name="Walter F."/>
            <person name="Albersmeier A."/>
            <person name="Kalinowski J."/>
            <person name="Ruckert C."/>
        </authorList>
    </citation>
    <scope>NUCLEOTIDE SEQUENCE</scope>
    <source>
        <strain evidence="2">KCTC 42650</strain>
    </source>
</reference>
<dbReference type="AlphaFoldDB" id="A0A8J3M8W9"/>
<feature type="signal peptide" evidence="1">
    <location>
        <begin position="1"/>
        <end position="22"/>
    </location>
</feature>
<organism evidence="2 3">
    <name type="scientific">Seohaeicola zhoushanensis</name>
    <dbReference type="NCBI Taxonomy" id="1569283"/>
    <lineage>
        <taxon>Bacteria</taxon>
        <taxon>Pseudomonadati</taxon>
        <taxon>Pseudomonadota</taxon>
        <taxon>Alphaproteobacteria</taxon>
        <taxon>Rhodobacterales</taxon>
        <taxon>Roseobacteraceae</taxon>
        <taxon>Seohaeicola</taxon>
    </lineage>
</organism>
<evidence type="ECO:0000313" key="2">
    <source>
        <dbReference type="EMBL" id="GHF55714.1"/>
    </source>
</evidence>